<proteinExistence type="predicted"/>
<reference evidence="1" key="2">
    <citation type="journal article" date="2015" name="Data Brief">
        <title>Shoot transcriptome of the giant reed, Arundo donax.</title>
        <authorList>
            <person name="Barrero R.A."/>
            <person name="Guerrero F.D."/>
            <person name="Moolhuijzen P."/>
            <person name="Goolsby J.A."/>
            <person name="Tidwell J."/>
            <person name="Bellgard S.E."/>
            <person name="Bellgard M.I."/>
        </authorList>
    </citation>
    <scope>NUCLEOTIDE SEQUENCE</scope>
    <source>
        <tissue evidence="1">Shoot tissue taken approximately 20 cm above the soil surface</tissue>
    </source>
</reference>
<sequence>MLLSDKSRYLKCFINDSSNENDLLRCM</sequence>
<dbReference type="EMBL" id="GBRH01251455">
    <property type="protein sequence ID" value="JAD46440.1"/>
    <property type="molecule type" value="Transcribed_RNA"/>
</dbReference>
<name>A0A0A9ABR8_ARUDO</name>
<evidence type="ECO:0000313" key="1">
    <source>
        <dbReference type="EMBL" id="JAD46440.1"/>
    </source>
</evidence>
<organism evidence="1">
    <name type="scientific">Arundo donax</name>
    <name type="common">Giant reed</name>
    <name type="synonym">Donax arundinaceus</name>
    <dbReference type="NCBI Taxonomy" id="35708"/>
    <lineage>
        <taxon>Eukaryota</taxon>
        <taxon>Viridiplantae</taxon>
        <taxon>Streptophyta</taxon>
        <taxon>Embryophyta</taxon>
        <taxon>Tracheophyta</taxon>
        <taxon>Spermatophyta</taxon>
        <taxon>Magnoliopsida</taxon>
        <taxon>Liliopsida</taxon>
        <taxon>Poales</taxon>
        <taxon>Poaceae</taxon>
        <taxon>PACMAD clade</taxon>
        <taxon>Arundinoideae</taxon>
        <taxon>Arundineae</taxon>
        <taxon>Arundo</taxon>
    </lineage>
</organism>
<reference evidence="1" key="1">
    <citation type="submission" date="2014-09" db="EMBL/GenBank/DDBJ databases">
        <authorList>
            <person name="Magalhaes I.L.F."/>
            <person name="Oliveira U."/>
            <person name="Santos F.R."/>
            <person name="Vidigal T.H.D.A."/>
            <person name="Brescovit A.D."/>
            <person name="Santos A.J."/>
        </authorList>
    </citation>
    <scope>NUCLEOTIDE SEQUENCE</scope>
    <source>
        <tissue evidence="1">Shoot tissue taken approximately 20 cm above the soil surface</tissue>
    </source>
</reference>
<accession>A0A0A9ABR8</accession>
<dbReference type="AlphaFoldDB" id="A0A0A9ABR8"/>
<protein>
    <submittedName>
        <fullName evidence="1">Uncharacterized protein</fullName>
    </submittedName>
</protein>